<dbReference type="InterPro" id="IPR043917">
    <property type="entry name" value="DUF5753"/>
</dbReference>
<dbReference type="Pfam" id="PF19054">
    <property type="entry name" value="DUF5753"/>
    <property type="match status" value="1"/>
</dbReference>
<keyword evidence="3" id="KW-1185">Reference proteome</keyword>
<evidence type="ECO:0000313" key="3">
    <source>
        <dbReference type="Proteomes" id="UP001501116"/>
    </source>
</evidence>
<gene>
    <name evidence="2" type="ORF">GCM10009754_61440</name>
</gene>
<accession>A0ABP5DBD8</accession>
<name>A0ABP5DBD8_9PSEU</name>
<organism evidence="2 3">
    <name type="scientific">Amycolatopsis minnesotensis</name>
    <dbReference type="NCBI Taxonomy" id="337894"/>
    <lineage>
        <taxon>Bacteria</taxon>
        <taxon>Bacillati</taxon>
        <taxon>Actinomycetota</taxon>
        <taxon>Actinomycetes</taxon>
        <taxon>Pseudonocardiales</taxon>
        <taxon>Pseudonocardiaceae</taxon>
        <taxon>Amycolatopsis</taxon>
    </lineage>
</organism>
<evidence type="ECO:0000259" key="1">
    <source>
        <dbReference type="SMART" id="SM00530"/>
    </source>
</evidence>
<dbReference type="InterPro" id="IPR001387">
    <property type="entry name" value="Cro/C1-type_HTH"/>
</dbReference>
<dbReference type="Pfam" id="PF13560">
    <property type="entry name" value="HTH_31"/>
    <property type="match status" value="1"/>
</dbReference>
<reference evidence="3" key="1">
    <citation type="journal article" date="2019" name="Int. J. Syst. Evol. Microbiol.">
        <title>The Global Catalogue of Microorganisms (GCM) 10K type strain sequencing project: providing services to taxonomists for standard genome sequencing and annotation.</title>
        <authorList>
            <consortium name="The Broad Institute Genomics Platform"/>
            <consortium name="The Broad Institute Genome Sequencing Center for Infectious Disease"/>
            <person name="Wu L."/>
            <person name="Ma J."/>
        </authorList>
    </citation>
    <scope>NUCLEOTIDE SEQUENCE [LARGE SCALE GENOMIC DNA]</scope>
    <source>
        <strain evidence="3">JCM 14545</strain>
    </source>
</reference>
<feature type="domain" description="HTH cro/C1-type" evidence="1">
    <location>
        <begin position="25"/>
        <end position="80"/>
    </location>
</feature>
<dbReference type="SMART" id="SM00530">
    <property type="entry name" value="HTH_XRE"/>
    <property type="match status" value="1"/>
</dbReference>
<dbReference type="EMBL" id="BAAANN010000029">
    <property type="protein sequence ID" value="GAA1977316.1"/>
    <property type="molecule type" value="Genomic_DNA"/>
</dbReference>
<dbReference type="CDD" id="cd00093">
    <property type="entry name" value="HTH_XRE"/>
    <property type="match status" value="1"/>
</dbReference>
<dbReference type="RefSeq" id="WP_344427010.1">
    <property type="nucleotide sequence ID" value="NZ_BAAANN010000029.1"/>
</dbReference>
<dbReference type="SUPFAM" id="SSF47413">
    <property type="entry name" value="lambda repressor-like DNA-binding domains"/>
    <property type="match status" value="1"/>
</dbReference>
<comment type="caution">
    <text evidence="2">The sequence shown here is derived from an EMBL/GenBank/DDBJ whole genome shotgun (WGS) entry which is preliminary data.</text>
</comment>
<evidence type="ECO:0000313" key="2">
    <source>
        <dbReference type="EMBL" id="GAA1977316.1"/>
    </source>
</evidence>
<proteinExistence type="predicted"/>
<dbReference type="InterPro" id="IPR010982">
    <property type="entry name" value="Lambda_DNA-bd_dom_sf"/>
</dbReference>
<dbReference type="Proteomes" id="UP001501116">
    <property type="component" value="Unassembled WGS sequence"/>
</dbReference>
<dbReference type="Gene3D" id="1.10.260.40">
    <property type="entry name" value="lambda repressor-like DNA-binding domains"/>
    <property type="match status" value="1"/>
</dbReference>
<sequence>MAHKGFWCRGRRPETTARWRELGSELRTIRQGRESSGHEMARRTGWPVSNVSRWETGLRPMSAVEAAIYLATCGVTGEERERLLELTRPGPEMYWVRPYFDKLVDPLKSLIIQENLAEAIVSFEPMLIPGLRQIEPYTRALIESNPRHTAERADVLVGARMNRQNPLDRRNPPSCTFFIHERALRSVVGDPSVMHEQVLRLQLAHGMPRCSIRVVPEAVSFFRTFVEPFKIMAFADHPAVAHTGTFAASLFMDARAAVEGYYRLVAQLEHDALSEGQSHQWLARSAGEYERMKE</sequence>
<protein>
    <submittedName>
        <fullName evidence="2">Helix-turn-helix transcriptional regulator</fullName>
    </submittedName>
</protein>